<proteinExistence type="predicted"/>
<reference evidence="4 5" key="1">
    <citation type="submission" date="2018-03" db="EMBL/GenBank/DDBJ databases">
        <authorList>
            <person name="Keele B.F."/>
        </authorList>
    </citation>
    <scope>NUCLEOTIDE SEQUENCE [LARGE SCALE GENOMIC DNA]</scope>
    <source>
        <strain evidence="4 5">CECT 8811</strain>
    </source>
</reference>
<dbReference type="InterPro" id="IPR025246">
    <property type="entry name" value="IS30-like_HTH"/>
</dbReference>
<evidence type="ECO:0000256" key="1">
    <source>
        <dbReference type="SAM" id="MobiDB-lite"/>
    </source>
</evidence>
<keyword evidence="5" id="KW-1185">Reference proteome</keyword>
<protein>
    <submittedName>
        <fullName evidence="4">Uncharacterized protein</fullName>
    </submittedName>
</protein>
<dbReference type="OrthoDB" id="7476630at2"/>
<evidence type="ECO:0000313" key="5">
    <source>
        <dbReference type="Proteomes" id="UP000244911"/>
    </source>
</evidence>
<accession>A0A2R8AJS8</accession>
<dbReference type="AlphaFoldDB" id="A0A2R8AJS8"/>
<feature type="compositionally biased region" description="Basic residues" evidence="1">
    <location>
        <begin position="212"/>
        <end position="223"/>
    </location>
</feature>
<gene>
    <name evidence="4" type="ORF">ALP8811_01292</name>
</gene>
<evidence type="ECO:0000259" key="2">
    <source>
        <dbReference type="Pfam" id="PF13936"/>
    </source>
</evidence>
<feature type="domain" description="Transposase IS30-like HTH" evidence="2">
    <location>
        <begin position="30"/>
        <end position="55"/>
    </location>
</feature>
<dbReference type="RefSeq" id="WP_108856307.1">
    <property type="nucleotide sequence ID" value="NZ_OMOI01000001.1"/>
</dbReference>
<dbReference type="Pfam" id="PF13936">
    <property type="entry name" value="HTH_38"/>
    <property type="match status" value="1"/>
</dbReference>
<name>A0A2R8AJS8_9RHOB</name>
<dbReference type="Pfam" id="PF20057">
    <property type="entry name" value="DUF6456"/>
    <property type="match status" value="1"/>
</dbReference>
<feature type="domain" description="DUF6456" evidence="3">
    <location>
        <begin position="224"/>
        <end position="360"/>
    </location>
</feature>
<dbReference type="InterPro" id="IPR045599">
    <property type="entry name" value="DUF6456"/>
</dbReference>
<dbReference type="EMBL" id="OMOI01000001">
    <property type="protein sequence ID" value="SPF76290.1"/>
    <property type="molecule type" value="Genomic_DNA"/>
</dbReference>
<organism evidence="4 5">
    <name type="scientific">Aliiroseovarius pelagivivens</name>
    <dbReference type="NCBI Taxonomy" id="1639690"/>
    <lineage>
        <taxon>Bacteria</taxon>
        <taxon>Pseudomonadati</taxon>
        <taxon>Pseudomonadota</taxon>
        <taxon>Alphaproteobacteria</taxon>
        <taxon>Rhodobacterales</taxon>
        <taxon>Paracoccaceae</taxon>
        <taxon>Aliiroseovarius</taxon>
    </lineage>
</organism>
<dbReference type="Proteomes" id="UP000244911">
    <property type="component" value="Unassembled WGS sequence"/>
</dbReference>
<evidence type="ECO:0000313" key="4">
    <source>
        <dbReference type="EMBL" id="SPF76290.1"/>
    </source>
</evidence>
<sequence length="371" mass="41094">MQNSFGTEIDCKSIMNWLPNEVQTYLKHTEEGESIRAIARNMGVHASTVLRQVRKTEARRDDPLVDSLLSRLGDELRDQSQQRATFSFQSSDKDPMTPHLTRVLRALSTPDTSLVVAEGVETAVVLKTGPEEDPTAIAKAPVSVVELMALLDWIQGGAKGRVVRYQITQSGRQAFNKLLAQQEARATGFSESQTAFLSGKGGIAVQAVGDHSKRRSRSARRNPRSAGTESPVRVLARKRQKDKPYLGADLVMAAERLNRDFALGQLEHSETQGGWSAWMRDGVDSLSVDPASHRSDRKLDARRRFAAAIKAIGPELAELAVAVCCHEKGMECVERELLMPARSGKYMLRIALKYLARHYDGQSGDDHELIY</sequence>
<evidence type="ECO:0000259" key="3">
    <source>
        <dbReference type="Pfam" id="PF20057"/>
    </source>
</evidence>
<feature type="region of interest" description="Disordered" evidence="1">
    <location>
        <begin position="207"/>
        <end position="234"/>
    </location>
</feature>